<proteinExistence type="predicted"/>
<dbReference type="EMBL" id="BGZK01000602">
    <property type="protein sequence ID" value="GBP52416.1"/>
    <property type="molecule type" value="Genomic_DNA"/>
</dbReference>
<organism evidence="2 3">
    <name type="scientific">Eumeta variegata</name>
    <name type="common">Bagworm moth</name>
    <name type="synonym">Eumeta japonica</name>
    <dbReference type="NCBI Taxonomy" id="151549"/>
    <lineage>
        <taxon>Eukaryota</taxon>
        <taxon>Metazoa</taxon>
        <taxon>Ecdysozoa</taxon>
        <taxon>Arthropoda</taxon>
        <taxon>Hexapoda</taxon>
        <taxon>Insecta</taxon>
        <taxon>Pterygota</taxon>
        <taxon>Neoptera</taxon>
        <taxon>Endopterygota</taxon>
        <taxon>Lepidoptera</taxon>
        <taxon>Glossata</taxon>
        <taxon>Ditrysia</taxon>
        <taxon>Tineoidea</taxon>
        <taxon>Psychidae</taxon>
        <taxon>Oiketicinae</taxon>
        <taxon>Eumeta</taxon>
    </lineage>
</organism>
<reference evidence="2 3" key="1">
    <citation type="journal article" date="2019" name="Commun. Biol.">
        <title>The bagworm genome reveals a unique fibroin gene that provides high tensile strength.</title>
        <authorList>
            <person name="Kono N."/>
            <person name="Nakamura H."/>
            <person name="Ohtoshi R."/>
            <person name="Tomita M."/>
            <person name="Numata K."/>
            <person name="Arakawa K."/>
        </authorList>
    </citation>
    <scope>NUCLEOTIDE SEQUENCE [LARGE SCALE GENOMIC DNA]</scope>
</reference>
<evidence type="ECO:0000256" key="1">
    <source>
        <dbReference type="SAM" id="MobiDB-lite"/>
    </source>
</evidence>
<dbReference type="AlphaFoldDB" id="A0A4C1WLT0"/>
<evidence type="ECO:0000313" key="2">
    <source>
        <dbReference type="EMBL" id="GBP52416.1"/>
    </source>
</evidence>
<comment type="caution">
    <text evidence="2">The sequence shown here is derived from an EMBL/GenBank/DDBJ whole genome shotgun (WGS) entry which is preliminary data.</text>
</comment>
<feature type="region of interest" description="Disordered" evidence="1">
    <location>
        <begin position="44"/>
        <end position="67"/>
    </location>
</feature>
<gene>
    <name evidence="2" type="ORF">EVAR_4699_1</name>
</gene>
<protein>
    <submittedName>
        <fullName evidence="2">Uncharacterized protein</fullName>
    </submittedName>
</protein>
<dbReference type="Proteomes" id="UP000299102">
    <property type="component" value="Unassembled WGS sequence"/>
</dbReference>
<sequence>MKGTLKKLLHSFEIDNNRDIAIRSHPAGRSPQEQMNMRARRRGGRHGIMVGGSPKYSIGHPRAPNIREDVPIQNWSLRHAEDIANDYDNDDEKSATPPA</sequence>
<keyword evidence="3" id="KW-1185">Reference proteome</keyword>
<accession>A0A4C1WLT0</accession>
<evidence type="ECO:0000313" key="3">
    <source>
        <dbReference type="Proteomes" id="UP000299102"/>
    </source>
</evidence>
<name>A0A4C1WLT0_EUMVA</name>